<reference evidence="2 3" key="1">
    <citation type="submission" date="2018-06" db="EMBL/GenBank/DDBJ databases">
        <title>Flavobacterium sp IMCC34762, genome.</title>
        <authorList>
            <person name="Joung Y."/>
            <person name="Cho J."/>
            <person name="Song J."/>
        </authorList>
    </citation>
    <scope>NUCLEOTIDE SEQUENCE [LARGE SCALE GENOMIC DNA]</scope>
    <source>
        <strain evidence="2 3">IMCC34762</strain>
    </source>
</reference>
<evidence type="ECO:0000313" key="3">
    <source>
        <dbReference type="Proteomes" id="UP000249177"/>
    </source>
</evidence>
<feature type="domain" description="Glycosyltransferase 2-like" evidence="1">
    <location>
        <begin position="12"/>
        <end position="137"/>
    </location>
</feature>
<dbReference type="InterPro" id="IPR029044">
    <property type="entry name" value="Nucleotide-diphossugar_trans"/>
</dbReference>
<dbReference type="RefSeq" id="WP_111410970.1">
    <property type="nucleotide sequence ID" value="NZ_QKXH01000010.1"/>
</dbReference>
<proteinExistence type="predicted"/>
<dbReference type="PANTHER" id="PTHR22916">
    <property type="entry name" value="GLYCOSYLTRANSFERASE"/>
    <property type="match status" value="1"/>
</dbReference>
<comment type="caution">
    <text evidence="2">The sequence shown here is derived from an EMBL/GenBank/DDBJ whole genome shotgun (WGS) entry which is preliminary data.</text>
</comment>
<dbReference type="SUPFAM" id="SSF53448">
    <property type="entry name" value="Nucleotide-diphospho-sugar transferases"/>
    <property type="match status" value="1"/>
</dbReference>
<evidence type="ECO:0000313" key="2">
    <source>
        <dbReference type="EMBL" id="PZX92463.1"/>
    </source>
</evidence>
<dbReference type="GO" id="GO:0016758">
    <property type="term" value="F:hexosyltransferase activity"/>
    <property type="evidence" value="ECO:0007669"/>
    <property type="project" value="UniProtKB-ARBA"/>
</dbReference>
<accession>A0A2W7TPL1</accession>
<dbReference type="EMBL" id="QKXH01000010">
    <property type="protein sequence ID" value="PZX92463.1"/>
    <property type="molecule type" value="Genomic_DNA"/>
</dbReference>
<name>A0A2W7TPL1_9FLAO</name>
<organism evidence="2 3">
    <name type="scientific">Flavobacterium aquariorum</name>
    <dbReference type="NCBI Taxonomy" id="2217670"/>
    <lineage>
        <taxon>Bacteria</taxon>
        <taxon>Pseudomonadati</taxon>
        <taxon>Bacteroidota</taxon>
        <taxon>Flavobacteriia</taxon>
        <taxon>Flavobacteriales</taxon>
        <taxon>Flavobacteriaceae</taxon>
        <taxon>Flavobacterium</taxon>
    </lineage>
</organism>
<dbReference type="Pfam" id="PF00535">
    <property type="entry name" value="Glycos_transf_2"/>
    <property type="match status" value="1"/>
</dbReference>
<dbReference type="CDD" id="cd06433">
    <property type="entry name" value="GT_2_WfgS_like"/>
    <property type="match status" value="1"/>
</dbReference>
<gene>
    <name evidence="2" type="ORF">DOS84_15185</name>
</gene>
<dbReference type="InterPro" id="IPR001173">
    <property type="entry name" value="Glyco_trans_2-like"/>
</dbReference>
<keyword evidence="3" id="KW-1185">Reference proteome</keyword>
<keyword evidence="2" id="KW-0808">Transferase</keyword>
<protein>
    <submittedName>
        <fullName evidence="2">Glycosyltransferase</fullName>
    </submittedName>
</protein>
<evidence type="ECO:0000259" key="1">
    <source>
        <dbReference type="Pfam" id="PF00535"/>
    </source>
</evidence>
<dbReference type="AlphaFoldDB" id="A0A2W7TPL1"/>
<dbReference type="Gene3D" id="3.90.550.10">
    <property type="entry name" value="Spore Coat Polysaccharide Biosynthesis Protein SpsA, Chain A"/>
    <property type="match status" value="1"/>
</dbReference>
<sequence length="299" mass="34711">MDKFIKGYPKISIVTPSYNQGQYLEDTILSILGQGYSNLEYMVYDAASTDNSISIIKKYENQLSYWVSEKDKGQADAINKGFAKATGEILMWLNSDDILMPNVLHFIAEQYMKKGDGIYFGNCIHFKENLNGNLYSSGSNVVASYNKIPLELADTIIQPSSFWSKNVWIKNGILADNFHFGFDWEWFLRAKKNRIPFYSINKPIAIYRIHEAHKSGSGGRKRQEELLKIYEIYSFKYAQLYQLIMNENFDLSFIEKIIFRIFKALSKKGFSGTHFLKIMKYNKYKNYTVTEMNVIKGML</sequence>
<dbReference type="Proteomes" id="UP000249177">
    <property type="component" value="Unassembled WGS sequence"/>
</dbReference>
<dbReference type="OrthoDB" id="597270at2"/>
<dbReference type="PANTHER" id="PTHR22916:SF65">
    <property type="entry name" value="SLR1065 PROTEIN"/>
    <property type="match status" value="1"/>
</dbReference>